<dbReference type="Proteomes" id="UP000198670">
    <property type="component" value="Unassembled WGS sequence"/>
</dbReference>
<accession>A0A1I3VF88</accession>
<protein>
    <submittedName>
        <fullName evidence="2">Alkylhydroperoxidase AhpD family core domain-containing protein</fullName>
    </submittedName>
</protein>
<evidence type="ECO:0000313" key="3">
    <source>
        <dbReference type="Proteomes" id="UP000198670"/>
    </source>
</evidence>
<feature type="domain" description="Carboxymuconolactone decarboxylase-like" evidence="1">
    <location>
        <begin position="23"/>
        <end position="99"/>
    </location>
</feature>
<dbReference type="OrthoDB" id="9801997at2"/>
<keyword evidence="2" id="KW-0560">Oxidoreductase</keyword>
<dbReference type="PANTHER" id="PTHR34846:SF10">
    <property type="entry name" value="CYTOPLASMIC PROTEIN"/>
    <property type="match status" value="1"/>
</dbReference>
<organism evidence="2 3">
    <name type="scientific">Parapedobacter indicus</name>
    <dbReference type="NCBI Taxonomy" id="1477437"/>
    <lineage>
        <taxon>Bacteria</taxon>
        <taxon>Pseudomonadati</taxon>
        <taxon>Bacteroidota</taxon>
        <taxon>Sphingobacteriia</taxon>
        <taxon>Sphingobacteriales</taxon>
        <taxon>Sphingobacteriaceae</taxon>
        <taxon>Parapedobacter</taxon>
    </lineage>
</organism>
<proteinExistence type="predicted"/>
<dbReference type="Gene3D" id="1.20.1290.10">
    <property type="entry name" value="AhpD-like"/>
    <property type="match status" value="1"/>
</dbReference>
<dbReference type="STRING" id="1477437.SAMN05444682_11653"/>
<sequence length="154" mass="17535">MSSVKFKNTRFNPESTPFLDIAKQMAEAFGYTAKNLKTDSKLAQLIRLRVAQKNECAYCVILHAKTAREIGIGEEKVDNISSWYNSELFTIKEKAALAYCDALTDGKKVGFQRFHHAMTQYFNEVEIAEIAAVVINMNVWTRLKLAQGEIPYFE</sequence>
<dbReference type="InterPro" id="IPR003779">
    <property type="entry name" value="CMD-like"/>
</dbReference>
<name>A0A1I3VF88_9SPHI</name>
<keyword evidence="2" id="KW-0575">Peroxidase</keyword>
<dbReference type="RefSeq" id="WP_090632352.1">
    <property type="nucleotide sequence ID" value="NZ_FOQO01000016.1"/>
</dbReference>
<dbReference type="InterPro" id="IPR029032">
    <property type="entry name" value="AhpD-like"/>
</dbReference>
<dbReference type="NCBIfam" id="TIGR00778">
    <property type="entry name" value="ahpD_dom"/>
    <property type="match status" value="1"/>
</dbReference>
<evidence type="ECO:0000259" key="1">
    <source>
        <dbReference type="Pfam" id="PF02627"/>
    </source>
</evidence>
<dbReference type="InterPro" id="IPR004675">
    <property type="entry name" value="AhpD_core"/>
</dbReference>
<reference evidence="2 3" key="1">
    <citation type="submission" date="2016-10" db="EMBL/GenBank/DDBJ databases">
        <authorList>
            <person name="de Groot N.N."/>
        </authorList>
    </citation>
    <scope>NUCLEOTIDE SEQUENCE [LARGE SCALE GENOMIC DNA]</scope>
    <source>
        <strain evidence="2 3">RK1</strain>
    </source>
</reference>
<dbReference type="AlphaFoldDB" id="A0A1I3VF88"/>
<dbReference type="EMBL" id="FOQO01000016">
    <property type="protein sequence ID" value="SFJ92831.1"/>
    <property type="molecule type" value="Genomic_DNA"/>
</dbReference>
<keyword evidence="3" id="KW-1185">Reference proteome</keyword>
<dbReference type="GO" id="GO:0051920">
    <property type="term" value="F:peroxiredoxin activity"/>
    <property type="evidence" value="ECO:0007669"/>
    <property type="project" value="InterPro"/>
</dbReference>
<dbReference type="SUPFAM" id="SSF69118">
    <property type="entry name" value="AhpD-like"/>
    <property type="match status" value="1"/>
</dbReference>
<dbReference type="Pfam" id="PF02627">
    <property type="entry name" value="CMD"/>
    <property type="match status" value="1"/>
</dbReference>
<gene>
    <name evidence="2" type="ORF">SAMN05444682_11653</name>
</gene>
<dbReference type="PANTHER" id="PTHR34846">
    <property type="entry name" value="4-CARBOXYMUCONOLACTONE DECARBOXYLASE FAMILY PROTEIN (AFU_ORTHOLOGUE AFUA_6G11590)"/>
    <property type="match status" value="1"/>
</dbReference>
<evidence type="ECO:0000313" key="2">
    <source>
        <dbReference type="EMBL" id="SFJ92831.1"/>
    </source>
</evidence>